<dbReference type="EMBL" id="CP015772">
    <property type="protein sequence ID" value="ANH81782.1"/>
    <property type="molecule type" value="Genomic_DNA"/>
</dbReference>
<protein>
    <submittedName>
        <fullName evidence="2">Carbohydrate-binding protein</fullName>
    </submittedName>
</protein>
<keyword evidence="3" id="KW-1185">Reference proteome</keyword>
<dbReference type="SUPFAM" id="SSF50939">
    <property type="entry name" value="Sialidases"/>
    <property type="match status" value="1"/>
</dbReference>
<dbReference type="InterPro" id="IPR025442">
    <property type="entry name" value="DUF4185"/>
</dbReference>
<sequence length="368" mass="40686">MRSLKCILLGVTVSGILGVCGQSGALQGTIVPSNVKRVARVTGAARSTDTIPGPNRTDHFYNVGGTDLGIAWEMGNGTVGLFFGDTYGRDFEPGPGGPGDAGDWRSNVLAFSADKELSDGITFDSMRTVTGRTEAREIIPSRHDPDCRGDHTMIPTAAIHAGNRDIVHCMNINCWGVPGKWRTNYSALFFSEDNGNTWNRSGVCFAADSKFAQAALAKKDGYVYLYGTPAGRQGAIYLLRVPENKLAFQNEYEYWARRKGWVKQAESSADPVVEAPAGEMSVIYNKRLQRWIMLYLDVSRKAIVLRDAIDPQGVWSSPKILVRSSDYPGLYGSFIYPPENDTTLYFLMSVWKDYNVFLMKADLKRETE</sequence>
<dbReference type="InterPro" id="IPR036278">
    <property type="entry name" value="Sialidase_sf"/>
</dbReference>
<dbReference type="RefSeq" id="WP_067756747.1">
    <property type="nucleotide sequence ID" value="NZ_CP015772.1"/>
</dbReference>
<dbReference type="Proteomes" id="UP000077667">
    <property type="component" value="Chromosome"/>
</dbReference>
<dbReference type="KEGG" id="nia:A8C56_13020"/>
<evidence type="ECO:0000313" key="2">
    <source>
        <dbReference type="EMBL" id="ANH81782.1"/>
    </source>
</evidence>
<evidence type="ECO:0000259" key="1">
    <source>
        <dbReference type="Pfam" id="PF13810"/>
    </source>
</evidence>
<name>A0A1A9I520_9BACT</name>
<proteinExistence type="predicted"/>
<gene>
    <name evidence="2" type="ORF">A8C56_13020</name>
</gene>
<accession>A0A1A9I520</accession>
<feature type="domain" description="DUF4185" evidence="1">
    <location>
        <begin position="53"/>
        <end position="360"/>
    </location>
</feature>
<dbReference type="Gene3D" id="2.120.10.10">
    <property type="match status" value="1"/>
</dbReference>
<evidence type="ECO:0000313" key="3">
    <source>
        <dbReference type="Proteomes" id="UP000077667"/>
    </source>
</evidence>
<dbReference type="STRING" id="1176587.A8C56_13020"/>
<reference evidence="2 3" key="1">
    <citation type="submission" date="2016-05" db="EMBL/GenBank/DDBJ databases">
        <title>Niabella ginsenosidivorans BS26 whole genome sequencing.</title>
        <authorList>
            <person name="Im W.T."/>
            <person name="Siddiqi M.Z."/>
        </authorList>
    </citation>
    <scope>NUCLEOTIDE SEQUENCE [LARGE SCALE GENOMIC DNA]</scope>
    <source>
        <strain evidence="2 3">BS26</strain>
    </source>
</reference>
<dbReference type="OrthoDB" id="284233at2"/>
<dbReference type="AlphaFoldDB" id="A0A1A9I520"/>
<organism evidence="2 3">
    <name type="scientific">Niabella ginsenosidivorans</name>
    <dbReference type="NCBI Taxonomy" id="1176587"/>
    <lineage>
        <taxon>Bacteria</taxon>
        <taxon>Pseudomonadati</taxon>
        <taxon>Bacteroidota</taxon>
        <taxon>Chitinophagia</taxon>
        <taxon>Chitinophagales</taxon>
        <taxon>Chitinophagaceae</taxon>
        <taxon>Niabella</taxon>
    </lineage>
</organism>
<dbReference type="Pfam" id="PF13810">
    <property type="entry name" value="DUF4185"/>
    <property type="match status" value="1"/>
</dbReference>